<dbReference type="InterPro" id="IPR020471">
    <property type="entry name" value="AKR"/>
</dbReference>
<dbReference type="InterPro" id="IPR050523">
    <property type="entry name" value="AKR_Detox_Biosynth"/>
</dbReference>
<dbReference type="STRING" id="1795827.A7P95_05740"/>
<accession>A0A1A9RXT7</accession>
<dbReference type="GO" id="GO:0005829">
    <property type="term" value="C:cytosol"/>
    <property type="evidence" value="ECO:0007669"/>
    <property type="project" value="TreeGrafter"/>
</dbReference>
<reference evidence="3" key="1">
    <citation type="submission" date="2016-05" db="EMBL/GenBank/DDBJ databases">
        <title>Draft genome of Corynebacterium afermentans subsp. afermentans LCDC 88199T.</title>
        <authorList>
            <person name="Bernier A.-M."/>
            <person name="Bernard K."/>
        </authorList>
    </citation>
    <scope>NUCLEOTIDE SEQUENCE [LARGE SCALE GENOMIC DNA]</scope>
    <source>
        <strain evidence="3">NML02-A-017</strain>
    </source>
</reference>
<dbReference type="PRINTS" id="PR00069">
    <property type="entry name" value="ALDKETRDTASE"/>
</dbReference>
<protein>
    <submittedName>
        <fullName evidence="2">Aldo/keto reductase</fullName>
    </submittedName>
</protein>
<dbReference type="GO" id="GO:0016491">
    <property type="term" value="F:oxidoreductase activity"/>
    <property type="evidence" value="ECO:0007669"/>
    <property type="project" value="InterPro"/>
</dbReference>
<dbReference type="InterPro" id="IPR023210">
    <property type="entry name" value="NADP_OxRdtase_dom"/>
</dbReference>
<dbReference type="Pfam" id="PF00248">
    <property type="entry name" value="Aldo_ket_red"/>
    <property type="match status" value="1"/>
</dbReference>
<sequence length="314" mass="34074">MKNYPKIALGTWSWGVGAFGGDAVFGQTLTEAQMKEVFDTAMKAGLNLWDTAYVYGMGDSEKELGKFVRQQPKGSVILSTKFTPNLADETAADPLDAMLEGSLQRLGVNEIDLYWIHNSLDVERWTPYLIPALKSGKVKAVGVSNHNLAQIKRANEILAAEGFKLSAVQNHFSLLYRHSIADGTLDYCRENGIAFFAYMVLEQGALSGRYNVQNPLPEGSRRAEAYNNVLPQLQKLTDAMAEIGKAHNASAAQIAIAWAIAKGALPLIGATKPHHVTDAADAAKLVLTAEQMAEIEHLAEETGVDTRGGWEGEA</sequence>
<evidence type="ECO:0000313" key="2">
    <source>
        <dbReference type="EMBL" id="OAM28115.1"/>
    </source>
</evidence>
<dbReference type="RefSeq" id="WP_067592499.1">
    <property type="nucleotide sequence ID" value="NZ_LXSL01000019.1"/>
</dbReference>
<gene>
    <name evidence="2" type="ORF">A7P95_05740</name>
</gene>
<name>A0A1A9RXT7_9NEIS</name>
<dbReference type="SUPFAM" id="SSF51430">
    <property type="entry name" value="NAD(P)-linked oxidoreductase"/>
    <property type="match status" value="1"/>
</dbReference>
<dbReference type="OrthoDB" id="5488419at2"/>
<keyword evidence="3" id="KW-1185">Reference proteome</keyword>
<dbReference type="Proteomes" id="UP000077885">
    <property type="component" value="Unassembled WGS sequence"/>
</dbReference>
<dbReference type="PANTHER" id="PTHR43364">
    <property type="entry name" value="NADH-SPECIFIC METHYLGLYOXAL REDUCTASE-RELATED"/>
    <property type="match status" value="1"/>
</dbReference>
<dbReference type="CDD" id="cd19103">
    <property type="entry name" value="AKR_unchar"/>
    <property type="match status" value="1"/>
</dbReference>
<organism evidence="2 3">
    <name type="scientific">Eikenella longinqua</name>
    <dbReference type="NCBI Taxonomy" id="1795827"/>
    <lineage>
        <taxon>Bacteria</taxon>
        <taxon>Pseudomonadati</taxon>
        <taxon>Pseudomonadota</taxon>
        <taxon>Betaproteobacteria</taxon>
        <taxon>Neisseriales</taxon>
        <taxon>Neisseriaceae</taxon>
        <taxon>Eikenella</taxon>
    </lineage>
</organism>
<feature type="domain" description="NADP-dependent oxidoreductase" evidence="1">
    <location>
        <begin position="6"/>
        <end position="299"/>
    </location>
</feature>
<dbReference type="InterPro" id="IPR036812">
    <property type="entry name" value="NAD(P)_OxRdtase_dom_sf"/>
</dbReference>
<evidence type="ECO:0000259" key="1">
    <source>
        <dbReference type="Pfam" id="PF00248"/>
    </source>
</evidence>
<comment type="caution">
    <text evidence="2">The sequence shown here is derived from an EMBL/GenBank/DDBJ whole genome shotgun (WGS) entry which is preliminary data.</text>
</comment>
<proteinExistence type="predicted"/>
<dbReference type="PANTHER" id="PTHR43364:SF1">
    <property type="entry name" value="OXIDOREDUCTASE YDHF"/>
    <property type="match status" value="1"/>
</dbReference>
<dbReference type="EMBL" id="LXSL01000019">
    <property type="protein sequence ID" value="OAM28115.1"/>
    <property type="molecule type" value="Genomic_DNA"/>
</dbReference>
<evidence type="ECO:0000313" key="3">
    <source>
        <dbReference type="Proteomes" id="UP000077885"/>
    </source>
</evidence>
<dbReference type="Gene3D" id="3.20.20.100">
    <property type="entry name" value="NADP-dependent oxidoreductase domain"/>
    <property type="match status" value="1"/>
</dbReference>
<dbReference type="AlphaFoldDB" id="A0A1A9RXT7"/>